<name>A0A175YIU8_DAUCS</name>
<dbReference type="PANTHER" id="PTHR36726">
    <property type="entry name" value="CLAVATA3/ESR (CLE)-RELATED PROTEIN 45"/>
    <property type="match status" value="1"/>
</dbReference>
<dbReference type="InterPro" id="IPR038821">
    <property type="entry name" value="CLE45-like"/>
</dbReference>
<feature type="region of interest" description="Disordered" evidence="1">
    <location>
        <begin position="59"/>
        <end position="94"/>
    </location>
</feature>
<feature type="compositionally biased region" description="Basic and acidic residues" evidence="1">
    <location>
        <begin position="85"/>
        <end position="94"/>
    </location>
</feature>
<proteinExistence type="predicted"/>
<dbReference type="PANTHER" id="PTHR36726:SF4">
    <property type="entry name" value="CLAVATA3_ESR (CLE)-RELATED PROTEIN 45"/>
    <property type="match status" value="1"/>
</dbReference>
<evidence type="ECO:0000256" key="2">
    <source>
        <dbReference type="SAM" id="SignalP"/>
    </source>
</evidence>
<dbReference type="OMA" id="DPIHNRT"/>
<sequence>MVFSAHRIFILLLCIGLLAVHPTKITGLRSMDLALRWTEEHQGGAHTNRRMLEEFGTKASNAEKKPVAVNKNTDPYQASKRTFRRGSDPIHNRS</sequence>
<evidence type="ECO:0000313" key="3">
    <source>
        <dbReference type="EMBL" id="WOH16441.1"/>
    </source>
</evidence>
<keyword evidence="4" id="KW-1185">Reference proteome</keyword>
<organism evidence="3 4">
    <name type="scientific">Daucus carota subsp. sativus</name>
    <name type="common">Carrot</name>
    <dbReference type="NCBI Taxonomy" id="79200"/>
    <lineage>
        <taxon>Eukaryota</taxon>
        <taxon>Viridiplantae</taxon>
        <taxon>Streptophyta</taxon>
        <taxon>Embryophyta</taxon>
        <taxon>Tracheophyta</taxon>
        <taxon>Spermatophyta</taxon>
        <taxon>Magnoliopsida</taxon>
        <taxon>eudicotyledons</taxon>
        <taxon>Gunneridae</taxon>
        <taxon>Pentapetalae</taxon>
        <taxon>asterids</taxon>
        <taxon>campanulids</taxon>
        <taxon>Apiales</taxon>
        <taxon>Apiaceae</taxon>
        <taxon>Apioideae</taxon>
        <taxon>Scandiceae</taxon>
        <taxon>Daucinae</taxon>
        <taxon>Daucus</taxon>
        <taxon>Daucus sect. Daucus</taxon>
    </lineage>
</organism>
<reference evidence="3" key="1">
    <citation type="journal article" date="2016" name="Nat. Genet.">
        <title>A high-quality carrot genome assembly provides new insights into carotenoid accumulation and asterid genome evolution.</title>
        <authorList>
            <person name="Iorizzo M."/>
            <person name="Ellison S."/>
            <person name="Senalik D."/>
            <person name="Zeng P."/>
            <person name="Satapoomin P."/>
            <person name="Huang J."/>
            <person name="Bowman M."/>
            <person name="Iovene M."/>
            <person name="Sanseverino W."/>
            <person name="Cavagnaro P."/>
            <person name="Yildiz M."/>
            <person name="Macko-Podgorni A."/>
            <person name="Moranska E."/>
            <person name="Grzebelus E."/>
            <person name="Grzebelus D."/>
            <person name="Ashrafi H."/>
            <person name="Zheng Z."/>
            <person name="Cheng S."/>
            <person name="Spooner D."/>
            <person name="Van Deynze A."/>
            <person name="Simon P."/>
        </authorList>
    </citation>
    <scope>NUCLEOTIDE SEQUENCE</scope>
    <source>
        <tissue evidence="3">Leaf</tissue>
    </source>
</reference>
<dbReference type="Proteomes" id="UP000077755">
    <property type="component" value="Chromosome 9"/>
</dbReference>
<evidence type="ECO:0000256" key="1">
    <source>
        <dbReference type="SAM" id="MobiDB-lite"/>
    </source>
</evidence>
<feature type="compositionally biased region" description="Polar residues" evidence="1">
    <location>
        <begin position="70"/>
        <end position="80"/>
    </location>
</feature>
<evidence type="ECO:0000313" key="4">
    <source>
        <dbReference type="Proteomes" id="UP000077755"/>
    </source>
</evidence>
<dbReference type="Gramene" id="KZM83455">
    <property type="protein sequence ID" value="KZM83455"/>
    <property type="gene ID" value="DCAR_031024"/>
</dbReference>
<gene>
    <name evidence="3" type="ORF">DCAR_0935994</name>
</gene>
<feature type="chain" id="PRO_5043601682" evidence="2">
    <location>
        <begin position="28"/>
        <end position="94"/>
    </location>
</feature>
<accession>A0A175YIU8</accession>
<keyword evidence="2" id="KW-0732">Signal</keyword>
<dbReference type="AlphaFoldDB" id="A0A175YIU8"/>
<dbReference type="EMBL" id="CP093351">
    <property type="protein sequence ID" value="WOH16441.1"/>
    <property type="molecule type" value="Genomic_DNA"/>
</dbReference>
<feature type="signal peptide" evidence="2">
    <location>
        <begin position="1"/>
        <end position="27"/>
    </location>
</feature>
<reference evidence="3" key="2">
    <citation type="submission" date="2022-03" db="EMBL/GenBank/DDBJ databases">
        <title>Draft title - Genomic analysis of global carrot germplasm unveils the trajectory of domestication and the origin of high carotenoid orange carrot.</title>
        <authorList>
            <person name="Iorizzo M."/>
            <person name="Ellison S."/>
            <person name="Senalik D."/>
            <person name="Macko-Podgorni A."/>
            <person name="Grzebelus D."/>
            <person name="Bostan H."/>
            <person name="Rolling W."/>
            <person name="Curaba J."/>
            <person name="Simon P."/>
        </authorList>
    </citation>
    <scope>NUCLEOTIDE SEQUENCE</scope>
    <source>
        <tissue evidence="3">Leaf</tissue>
    </source>
</reference>
<protein>
    <submittedName>
        <fullName evidence="3">Uncharacterized protein</fullName>
    </submittedName>
</protein>